<comment type="caution">
    <text evidence="4">The sequence shown here is derived from an EMBL/GenBank/DDBJ whole genome shotgun (WGS) entry which is preliminary data.</text>
</comment>
<dbReference type="PROSITE" id="PS51186">
    <property type="entry name" value="GNAT"/>
    <property type="match status" value="1"/>
</dbReference>
<evidence type="ECO:0000313" key="4">
    <source>
        <dbReference type="EMBL" id="MDR7135078.1"/>
    </source>
</evidence>
<dbReference type="InterPro" id="IPR000182">
    <property type="entry name" value="GNAT_dom"/>
</dbReference>
<keyword evidence="5" id="KW-1185">Reference proteome</keyword>
<organism evidence="4 5">
    <name type="scientific">Lysobacter niastensis</name>
    <dbReference type="NCBI Taxonomy" id="380629"/>
    <lineage>
        <taxon>Bacteria</taxon>
        <taxon>Pseudomonadati</taxon>
        <taxon>Pseudomonadota</taxon>
        <taxon>Gammaproteobacteria</taxon>
        <taxon>Lysobacterales</taxon>
        <taxon>Lysobacteraceae</taxon>
        <taxon>Lysobacter</taxon>
    </lineage>
</organism>
<proteinExistence type="predicted"/>
<dbReference type="Gene3D" id="3.40.630.30">
    <property type="match status" value="1"/>
</dbReference>
<gene>
    <name evidence="4" type="ORF">J2X06_002287</name>
</gene>
<keyword evidence="1" id="KW-0808">Transferase</keyword>
<name>A0ABU1WBU0_9GAMM</name>
<reference evidence="4 5" key="1">
    <citation type="submission" date="2023-07" db="EMBL/GenBank/DDBJ databases">
        <title>Sorghum-associated microbial communities from plants grown in Nebraska, USA.</title>
        <authorList>
            <person name="Schachtman D."/>
        </authorList>
    </citation>
    <scope>NUCLEOTIDE SEQUENCE [LARGE SCALE GENOMIC DNA]</scope>
    <source>
        <strain evidence="4 5">BE198</strain>
    </source>
</reference>
<feature type="domain" description="N-acetyltransferase" evidence="3">
    <location>
        <begin position="1"/>
        <end position="170"/>
    </location>
</feature>
<dbReference type="Pfam" id="PF00583">
    <property type="entry name" value="Acetyltransf_1"/>
    <property type="match status" value="1"/>
</dbReference>
<evidence type="ECO:0000259" key="3">
    <source>
        <dbReference type="PROSITE" id="PS51186"/>
    </source>
</evidence>
<evidence type="ECO:0000256" key="1">
    <source>
        <dbReference type="ARBA" id="ARBA00022679"/>
    </source>
</evidence>
<dbReference type="InterPro" id="IPR016181">
    <property type="entry name" value="Acyl_CoA_acyltransferase"/>
</dbReference>
<dbReference type="EMBL" id="JAVDVY010000002">
    <property type="protein sequence ID" value="MDR7135078.1"/>
    <property type="molecule type" value="Genomic_DNA"/>
</dbReference>
<protein>
    <submittedName>
        <fullName evidence="4">Ribosomal protein S18 acetylase RimI-like enzyme</fullName>
    </submittedName>
</protein>
<dbReference type="PANTHER" id="PTHR43877:SF1">
    <property type="entry name" value="ACETYLTRANSFERASE"/>
    <property type="match status" value="1"/>
</dbReference>
<accession>A0ABU1WBU0</accession>
<dbReference type="SUPFAM" id="SSF55729">
    <property type="entry name" value="Acyl-CoA N-acyltransferases (Nat)"/>
    <property type="match status" value="1"/>
</dbReference>
<dbReference type="InterPro" id="IPR050832">
    <property type="entry name" value="Bact_Acetyltransf"/>
</dbReference>
<dbReference type="PANTHER" id="PTHR43877">
    <property type="entry name" value="AMINOALKYLPHOSPHONATE N-ACETYLTRANSFERASE-RELATED-RELATED"/>
    <property type="match status" value="1"/>
</dbReference>
<dbReference type="CDD" id="cd04301">
    <property type="entry name" value="NAT_SF"/>
    <property type="match status" value="1"/>
</dbReference>
<evidence type="ECO:0000256" key="2">
    <source>
        <dbReference type="ARBA" id="ARBA00023315"/>
    </source>
</evidence>
<evidence type="ECO:0000313" key="5">
    <source>
        <dbReference type="Proteomes" id="UP001251524"/>
    </source>
</evidence>
<dbReference type="Proteomes" id="UP001251524">
    <property type="component" value="Unassembled WGS sequence"/>
</dbReference>
<keyword evidence="2" id="KW-0012">Acyltransferase</keyword>
<sequence length="173" mass="19255">MLIRRAGSGDAQTLSRIASRTFTDTFGHLYPPQDLQAFLSESYSLEACERVLADDACAVWLLEDGGVAVGHALAGPCTLPHAEVAPGDGELKRLYVLLDHQNGGWGGRLFRTALEWLERDGPRTLWIGVWSENHGAQRLYARHGFEHVGDYDFIVGDIRDHEFILRRRAQSPG</sequence>